<keyword evidence="2" id="KW-1185">Reference proteome</keyword>
<accession>A0ACA9N2G0</accession>
<protein>
    <submittedName>
        <fullName evidence="1">15496_t:CDS:1</fullName>
    </submittedName>
</protein>
<feature type="non-terminal residue" evidence="1">
    <location>
        <position position="1"/>
    </location>
</feature>
<reference evidence="1" key="1">
    <citation type="submission" date="2021-06" db="EMBL/GenBank/DDBJ databases">
        <authorList>
            <person name="Kallberg Y."/>
            <person name="Tangrot J."/>
            <person name="Rosling A."/>
        </authorList>
    </citation>
    <scope>NUCLEOTIDE SEQUENCE</scope>
    <source>
        <strain evidence="1">IL203A</strain>
    </source>
</reference>
<evidence type="ECO:0000313" key="1">
    <source>
        <dbReference type="EMBL" id="CAG8625242.1"/>
    </source>
</evidence>
<sequence length="359" mass="42330">PSIEVVGCDDVEDLNDDDLVLENFENNLEQNKKFNKPLIQEIIDKSDDPETQKIRKLIEEANTFDWELPQQLPNEKDIFPVTASYGFNGLYSGYFTHVQETCNEIIEITDIENSTFESRRRDRIKAEDDKFDPDHYIADFMDVQEIKHLIKYKANWTKLLKRIQVIKNNADVNDVKESLRDTMAESKFASVATNDENNKDTDIILKFTEKETSMMMNLPNKSCNYNHRVYEGEITVESSWTIGKLSPTISCLEVAYPWRRNFELSEKCLDDVYVLLKLGRRAILKVLFEMKDIFDHHDIYYVYSKIWLDDYCIWCQTKANDKIIRLLAHNIHHFKVPKSKIGWHLEEYEQLALEDQCEN</sequence>
<comment type="caution">
    <text evidence="1">The sequence shown here is derived from an EMBL/GenBank/DDBJ whole genome shotgun (WGS) entry which is preliminary data.</text>
</comment>
<dbReference type="Proteomes" id="UP000789702">
    <property type="component" value="Unassembled WGS sequence"/>
</dbReference>
<evidence type="ECO:0000313" key="2">
    <source>
        <dbReference type="Proteomes" id="UP000789702"/>
    </source>
</evidence>
<gene>
    <name evidence="1" type="ORF">DHETER_LOCUS8179</name>
</gene>
<dbReference type="EMBL" id="CAJVPU010012635">
    <property type="protein sequence ID" value="CAG8625242.1"/>
    <property type="molecule type" value="Genomic_DNA"/>
</dbReference>
<name>A0ACA9N2G0_9GLOM</name>
<organism evidence="1 2">
    <name type="scientific">Dentiscutata heterogama</name>
    <dbReference type="NCBI Taxonomy" id="1316150"/>
    <lineage>
        <taxon>Eukaryota</taxon>
        <taxon>Fungi</taxon>
        <taxon>Fungi incertae sedis</taxon>
        <taxon>Mucoromycota</taxon>
        <taxon>Glomeromycotina</taxon>
        <taxon>Glomeromycetes</taxon>
        <taxon>Diversisporales</taxon>
        <taxon>Gigasporaceae</taxon>
        <taxon>Dentiscutata</taxon>
    </lineage>
</organism>
<proteinExistence type="predicted"/>